<sequence>MSNESPIINVDPFGLRVDLIKMIDYMNAHANRKSKGQCAKYVRQGLEAGGADTSGHPIAAADYGPTLEKNDFSPIDPSAAPESGDITVFPAIPGHPYGHIEAYDGSSYVSDFSQSNFYPSPAYEGSGPVTYRLNPGPSLYPPPFDSGLDWFWR</sequence>
<organism evidence="1 2">
    <name type="scientific">Xanthomonas oryzae pv. leersiae</name>
    <dbReference type="NCBI Taxonomy" id="3112258"/>
    <lineage>
        <taxon>Bacteria</taxon>
        <taxon>Pseudomonadati</taxon>
        <taxon>Pseudomonadota</taxon>
        <taxon>Gammaproteobacteria</taxon>
        <taxon>Lysobacterales</taxon>
        <taxon>Lysobacteraceae</taxon>
        <taxon>Xanthomonas</taxon>
    </lineage>
</organism>
<proteinExistence type="predicted"/>
<dbReference type="Gene3D" id="3.90.1720.10">
    <property type="entry name" value="endopeptidase domain like (from Nostoc punctiforme)"/>
    <property type="match status" value="1"/>
</dbReference>
<dbReference type="Proteomes" id="UP001228059">
    <property type="component" value="Chromosome"/>
</dbReference>
<accession>A0AAJ6KK99</accession>
<evidence type="ECO:0000313" key="2">
    <source>
        <dbReference type="Proteomes" id="UP001228059"/>
    </source>
</evidence>
<name>A0AAJ6KK99_9XANT</name>
<dbReference type="RefSeq" id="WP_285956426.1">
    <property type="nucleotide sequence ID" value="NZ_CP127225.1"/>
</dbReference>
<dbReference type="EMBL" id="CP127225">
    <property type="protein sequence ID" value="WIX05023.1"/>
    <property type="molecule type" value="Genomic_DNA"/>
</dbReference>
<gene>
    <name evidence="1" type="ORF">QN060_11910</name>
</gene>
<evidence type="ECO:0000313" key="1">
    <source>
        <dbReference type="EMBL" id="WIX05023.1"/>
    </source>
</evidence>
<dbReference type="AlphaFoldDB" id="A0AAJ6KK99"/>
<protein>
    <submittedName>
        <fullName evidence="1">Uncharacterized protein</fullName>
    </submittedName>
</protein>
<reference evidence="1 2" key="1">
    <citation type="submission" date="2023-05" db="EMBL/GenBank/DDBJ databases">
        <title>Complete Genome Resource of Xanthomonas oryzae pv. leersiae Strain YNJC Isolated From Plateau Japonica Rice in Southwest China.</title>
        <authorList>
            <person name="Aa X."/>
            <person name="Mei L."/>
            <person name="Liu P."/>
            <person name="Yang Y."/>
            <person name="Tang C."/>
            <person name="Zhang F."/>
            <person name="Dong C."/>
            <person name="Wang B."/>
            <person name="Chen X."/>
            <person name="Dai L."/>
        </authorList>
    </citation>
    <scope>NUCLEOTIDE SEQUENCE [LARGE SCALE GENOMIC DNA]</scope>
    <source>
        <strain evidence="1 2">YNJC</strain>
    </source>
</reference>